<dbReference type="PANTHER" id="PTHR11562:SF17">
    <property type="entry name" value="RE54080P-RELATED"/>
    <property type="match status" value="1"/>
</dbReference>
<dbReference type="Proteomes" id="UP000268372">
    <property type="component" value="Unassembled WGS sequence"/>
</dbReference>
<dbReference type="SUPFAM" id="SSF161111">
    <property type="entry name" value="Cation efflux protein transmembrane domain-like"/>
    <property type="match status" value="1"/>
</dbReference>
<dbReference type="Pfam" id="PF16916">
    <property type="entry name" value="ZT_dimer"/>
    <property type="match status" value="1"/>
</dbReference>
<keyword evidence="8 9" id="KW-0472">Membrane</keyword>
<name>A0A3P1AQ50_9FLAO</name>
<dbReference type="InterPro" id="IPR002524">
    <property type="entry name" value="Cation_efflux"/>
</dbReference>
<sequence>METKHKANKQLSLAFFLNLLFAIVELIGGILTNSTAIIADAFHDFMDAVAIGIAVYMDKYSQKPASEKFAYGYRRFSLLSAIIMSAILLIGAVFMLYNGLTFINETKEVNSVGMFALAVLGIAVNGFAFLKIKKGDSHAHHHHNHAPDANSKAIMLHLLEDVLGWVAVLIGAVVMYFTNWFWIDNLLTIFIAFFISYNALKNLSSTFRILLQAVPPNIVVKEIKTSLENIPHVVTVEQLHIWSLDGNKTIASVIITISDLLYYNSTQLNVKQVFTNYKIQQLTLQINTLENIPK</sequence>
<dbReference type="EMBL" id="RQTJ01000041">
    <property type="protein sequence ID" value="RRA90810.1"/>
    <property type="molecule type" value="Genomic_DNA"/>
</dbReference>
<comment type="similarity">
    <text evidence="2">Belongs to the cation diffusion facilitator (CDF) transporter (TC 2.A.4) family. SLC30A subfamily.</text>
</comment>
<evidence type="ECO:0000313" key="12">
    <source>
        <dbReference type="EMBL" id="RRA90810.1"/>
    </source>
</evidence>
<evidence type="ECO:0000256" key="2">
    <source>
        <dbReference type="ARBA" id="ARBA00008873"/>
    </source>
</evidence>
<feature type="transmembrane region" description="Helical" evidence="9">
    <location>
        <begin position="12"/>
        <end position="31"/>
    </location>
</feature>
<keyword evidence="6 9" id="KW-1133">Transmembrane helix</keyword>
<keyword evidence="5" id="KW-0864">Zinc transport</keyword>
<keyword evidence="5" id="KW-0862">Zinc</keyword>
<dbReference type="InterPro" id="IPR058533">
    <property type="entry name" value="Cation_efflux_TM"/>
</dbReference>
<keyword evidence="7" id="KW-0406">Ion transport</keyword>
<accession>A0A3P1AQ50</accession>
<feature type="domain" description="Cation efflux protein transmembrane" evidence="10">
    <location>
        <begin position="13"/>
        <end position="211"/>
    </location>
</feature>
<feature type="domain" description="Cation efflux protein cytoplasmic" evidence="11">
    <location>
        <begin position="215"/>
        <end position="258"/>
    </location>
</feature>
<dbReference type="GO" id="GO:0005385">
    <property type="term" value="F:zinc ion transmembrane transporter activity"/>
    <property type="evidence" value="ECO:0007669"/>
    <property type="project" value="TreeGrafter"/>
</dbReference>
<evidence type="ECO:0000256" key="3">
    <source>
        <dbReference type="ARBA" id="ARBA00022448"/>
    </source>
</evidence>
<evidence type="ECO:0000313" key="13">
    <source>
        <dbReference type="Proteomes" id="UP000268372"/>
    </source>
</evidence>
<evidence type="ECO:0000256" key="6">
    <source>
        <dbReference type="ARBA" id="ARBA00022989"/>
    </source>
</evidence>
<keyword evidence="13" id="KW-1185">Reference proteome</keyword>
<dbReference type="InterPro" id="IPR027469">
    <property type="entry name" value="Cation_efflux_TMD_sf"/>
</dbReference>
<feature type="transmembrane region" description="Helical" evidence="9">
    <location>
        <begin position="112"/>
        <end position="132"/>
    </location>
</feature>
<dbReference type="NCBIfam" id="TIGR01297">
    <property type="entry name" value="CDF"/>
    <property type="match status" value="1"/>
</dbReference>
<evidence type="ECO:0000256" key="4">
    <source>
        <dbReference type="ARBA" id="ARBA00022692"/>
    </source>
</evidence>
<organism evidence="12 13">
    <name type="scientific">Paenimyroides viscosum</name>
    <dbReference type="NCBI Taxonomy" id="2488729"/>
    <lineage>
        <taxon>Bacteria</taxon>
        <taxon>Pseudomonadati</taxon>
        <taxon>Bacteroidota</taxon>
        <taxon>Flavobacteriia</taxon>
        <taxon>Flavobacteriales</taxon>
        <taxon>Flavobacteriaceae</taxon>
        <taxon>Paenimyroides</taxon>
    </lineage>
</organism>
<evidence type="ECO:0000256" key="8">
    <source>
        <dbReference type="ARBA" id="ARBA00023136"/>
    </source>
</evidence>
<dbReference type="GO" id="GO:0005886">
    <property type="term" value="C:plasma membrane"/>
    <property type="evidence" value="ECO:0007669"/>
    <property type="project" value="TreeGrafter"/>
</dbReference>
<evidence type="ECO:0000256" key="7">
    <source>
        <dbReference type="ARBA" id="ARBA00023065"/>
    </source>
</evidence>
<feature type="transmembrane region" description="Helical" evidence="9">
    <location>
        <begin position="153"/>
        <end position="174"/>
    </location>
</feature>
<evidence type="ECO:0000256" key="1">
    <source>
        <dbReference type="ARBA" id="ARBA00004141"/>
    </source>
</evidence>
<feature type="transmembrane region" description="Helical" evidence="9">
    <location>
        <begin position="37"/>
        <end position="57"/>
    </location>
</feature>
<feature type="transmembrane region" description="Helical" evidence="9">
    <location>
        <begin position="78"/>
        <end position="100"/>
    </location>
</feature>
<dbReference type="RefSeq" id="WP_124900370.1">
    <property type="nucleotide sequence ID" value="NZ_RQTJ01000041.1"/>
</dbReference>
<gene>
    <name evidence="12" type="ORF">EG242_13400</name>
</gene>
<evidence type="ECO:0000256" key="9">
    <source>
        <dbReference type="SAM" id="Phobius"/>
    </source>
</evidence>
<comment type="subcellular location">
    <subcellularLocation>
        <location evidence="1">Membrane</location>
        <topology evidence="1">Multi-pass membrane protein</topology>
    </subcellularLocation>
</comment>
<comment type="caution">
    <text evidence="12">The sequence shown here is derived from an EMBL/GenBank/DDBJ whole genome shotgun (WGS) entry which is preliminary data.</text>
</comment>
<dbReference type="Pfam" id="PF01545">
    <property type="entry name" value="Cation_efflux"/>
    <property type="match status" value="1"/>
</dbReference>
<dbReference type="OrthoDB" id="9809646at2"/>
<evidence type="ECO:0000259" key="11">
    <source>
        <dbReference type="Pfam" id="PF16916"/>
    </source>
</evidence>
<dbReference type="Gene3D" id="1.20.1510.10">
    <property type="entry name" value="Cation efflux protein transmembrane domain"/>
    <property type="match status" value="1"/>
</dbReference>
<evidence type="ECO:0000259" key="10">
    <source>
        <dbReference type="Pfam" id="PF01545"/>
    </source>
</evidence>
<reference evidence="12 13" key="1">
    <citation type="submission" date="2018-11" db="EMBL/GenBank/DDBJ databases">
        <title>Flavobacterium sp. nov., YIM 102796 draft genome.</title>
        <authorList>
            <person name="Li G."/>
            <person name="Jiang Y."/>
        </authorList>
    </citation>
    <scope>NUCLEOTIDE SEQUENCE [LARGE SCALE GENOMIC DNA]</scope>
    <source>
        <strain evidence="12 13">YIM 102796</strain>
    </source>
</reference>
<dbReference type="PANTHER" id="PTHR11562">
    <property type="entry name" value="CATION EFFLUX PROTEIN/ ZINC TRANSPORTER"/>
    <property type="match status" value="1"/>
</dbReference>
<dbReference type="InterPro" id="IPR050681">
    <property type="entry name" value="CDF/SLC30A"/>
</dbReference>
<keyword evidence="4 9" id="KW-0812">Transmembrane</keyword>
<protein>
    <submittedName>
        <fullName evidence="12">Cation transporter</fullName>
    </submittedName>
</protein>
<feature type="transmembrane region" description="Helical" evidence="9">
    <location>
        <begin position="180"/>
        <end position="200"/>
    </location>
</feature>
<proteinExistence type="inferred from homology"/>
<keyword evidence="3" id="KW-0813">Transport</keyword>
<dbReference type="AlphaFoldDB" id="A0A3P1AQ50"/>
<evidence type="ECO:0000256" key="5">
    <source>
        <dbReference type="ARBA" id="ARBA00022906"/>
    </source>
</evidence>
<dbReference type="InterPro" id="IPR027470">
    <property type="entry name" value="Cation_efflux_CTD"/>
</dbReference>